<dbReference type="Gene3D" id="3.60.15.10">
    <property type="entry name" value="Ribonuclease Z/Hydroxyacylglutathione hydrolase-like"/>
    <property type="match status" value="1"/>
</dbReference>
<evidence type="ECO:0000313" key="2">
    <source>
        <dbReference type="EMBL" id="MDV0444807.1"/>
    </source>
</evidence>
<sequence>MSMKITLLGTGDAPGTPEIGCSCAACTDAKCGTKSNRTRFSILVQTEQGNVLIDTSPDMRLQLLKADIGHIDGVIWTHGHYDHYGGFPEFYRIQKDIHVYGYRETVDYISEMVHFIEPVKHYVNFYEPFSLIGLEFSLFEVIHPPETHPAGVMISDGKNKVVISGDSEKNISEKSLDYIRNPDLFIVDAIVPAHMEVNKHMNSKQALEIAEKIHAKRTVLTHLGHFYKPHDVEVEENGLPLGYDGMEFEFES</sequence>
<dbReference type="PANTHER" id="PTHR42663:SF12">
    <property type="entry name" value="ATP-BINDING PROTEIN PHNP"/>
    <property type="match status" value="1"/>
</dbReference>
<evidence type="ECO:0000259" key="1">
    <source>
        <dbReference type="SMART" id="SM00849"/>
    </source>
</evidence>
<dbReference type="Proteomes" id="UP001272052">
    <property type="component" value="Unassembled WGS sequence"/>
</dbReference>
<feature type="domain" description="Metallo-beta-lactamase" evidence="1">
    <location>
        <begin position="38"/>
        <end position="194"/>
    </location>
</feature>
<gene>
    <name evidence="2" type="primary">phnP</name>
    <name evidence="2" type="ORF">MmiAt1_03480</name>
</gene>
<protein>
    <submittedName>
        <fullName evidence="2">Phosphoribosyl 1,2-cyclic phosphate phosphodiesterase</fullName>
        <ecNumber evidence="2">3.1.4.55</ecNumber>
    </submittedName>
</protein>
<dbReference type="SUPFAM" id="SSF56281">
    <property type="entry name" value="Metallo-hydrolase/oxidoreductase"/>
    <property type="match status" value="1"/>
</dbReference>
<dbReference type="InterPro" id="IPR001279">
    <property type="entry name" value="Metallo-B-lactamas"/>
</dbReference>
<organism evidence="2 3">
    <name type="scientific">Methanimicrococcus hacksteinii</name>
    <dbReference type="NCBI Taxonomy" id="3028293"/>
    <lineage>
        <taxon>Archaea</taxon>
        <taxon>Methanobacteriati</taxon>
        <taxon>Methanobacteriota</taxon>
        <taxon>Stenosarchaea group</taxon>
        <taxon>Methanomicrobia</taxon>
        <taxon>Methanosarcinales</taxon>
        <taxon>Methanosarcinaceae</taxon>
        <taxon>Methanimicrococcus</taxon>
    </lineage>
</organism>
<dbReference type="InterPro" id="IPR036866">
    <property type="entry name" value="RibonucZ/Hydroxyglut_hydro"/>
</dbReference>
<name>A0ABU3VN23_9EURY</name>
<reference evidence="2 3" key="1">
    <citation type="submission" date="2023-06" db="EMBL/GenBank/DDBJ databases">
        <title>Genome sequence of Methanimicrococcus sp. At1.</title>
        <authorList>
            <person name="Protasov E."/>
            <person name="Platt K."/>
            <person name="Poehlein A."/>
            <person name="Daniel R."/>
            <person name="Brune A."/>
        </authorList>
    </citation>
    <scope>NUCLEOTIDE SEQUENCE [LARGE SCALE GENOMIC DNA]</scope>
    <source>
        <strain evidence="2 3">At1</strain>
    </source>
</reference>
<accession>A0ABU3VN23</accession>
<dbReference type="GO" id="GO:0103043">
    <property type="term" value="F:phosphoribosyl 1,2-cyclic phosphate phosphodiesterase activity"/>
    <property type="evidence" value="ECO:0007669"/>
    <property type="project" value="UniProtKB-EC"/>
</dbReference>
<dbReference type="CDD" id="cd16279">
    <property type="entry name" value="metallo-hydrolase-like_MBL-fold"/>
    <property type="match status" value="1"/>
</dbReference>
<keyword evidence="2" id="KW-0378">Hydrolase</keyword>
<comment type="caution">
    <text evidence="2">The sequence shown here is derived from an EMBL/GenBank/DDBJ whole genome shotgun (WGS) entry which is preliminary data.</text>
</comment>
<dbReference type="EC" id="3.1.4.55" evidence="2"/>
<evidence type="ECO:0000313" key="3">
    <source>
        <dbReference type="Proteomes" id="UP001272052"/>
    </source>
</evidence>
<dbReference type="EMBL" id="JAWDKC010000008">
    <property type="protein sequence ID" value="MDV0444807.1"/>
    <property type="molecule type" value="Genomic_DNA"/>
</dbReference>
<dbReference type="PANTHER" id="PTHR42663">
    <property type="entry name" value="HYDROLASE C777.06C-RELATED-RELATED"/>
    <property type="match status" value="1"/>
</dbReference>
<proteinExistence type="predicted"/>
<keyword evidence="3" id="KW-1185">Reference proteome</keyword>
<dbReference type="SMART" id="SM00849">
    <property type="entry name" value="Lactamase_B"/>
    <property type="match status" value="1"/>
</dbReference>
<dbReference type="Pfam" id="PF12706">
    <property type="entry name" value="Lactamase_B_2"/>
    <property type="match status" value="1"/>
</dbReference>